<keyword evidence="1" id="KW-1133">Transmembrane helix</keyword>
<sequence length="228" mass="24233">MSFSGRHKMLPSRVAIPAIPDFSSIEFCLPAPALHSSAMGNVPAICRRCTHVFLASIQITQGLNVSLSGCEETCPRCGAWADIVAGTFDVTGGPHPTFTQTAGEPVDPELFTRLGIILVNAKLDNLKPAEVVEKVGPLSPGLARSLRGVMDDPKAFASVLQAAIATFGVIAAAAIGAAVAISTADNTKPDPAEIEVQRDDGQLRRDRDRLQEMRQRNLPVPAWATELL</sequence>
<keyword evidence="1" id="KW-0812">Transmembrane</keyword>
<keyword evidence="3" id="KW-1185">Reference proteome</keyword>
<evidence type="ECO:0000313" key="3">
    <source>
        <dbReference type="Proteomes" id="UP000635384"/>
    </source>
</evidence>
<evidence type="ECO:0000256" key="1">
    <source>
        <dbReference type="SAM" id="Phobius"/>
    </source>
</evidence>
<dbReference type="Proteomes" id="UP000635384">
    <property type="component" value="Unassembled WGS sequence"/>
</dbReference>
<reference evidence="2 3" key="1">
    <citation type="submission" date="2020-09" db="EMBL/GenBank/DDBJ databases">
        <authorList>
            <person name="Yoon J.-W."/>
        </authorList>
    </citation>
    <scope>NUCLEOTIDE SEQUENCE [LARGE SCALE GENOMIC DNA]</scope>
    <source>
        <strain evidence="2 3">KMU-140</strain>
    </source>
</reference>
<proteinExistence type="predicted"/>
<accession>A0ABR8KTD5</accession>
<evidence type="ECO:0000313" key="2">
    <source>
        <dbReference type="EMBL" id="MBD2841512.1"/>
    </source>
</evidence>
<gene>
    <name evidence="2" type="ORF">IB285_04470</name>
</gene>
<comment type="caution">
    <text evidence="2">The sequence shown here is derived from an EMBL/GenBank/DDBJ whole genome shotgun (WGS) entry which is preliminary data.</text>
</comment>
<name>A0ABR8KTD5_9SPHN</name>
<keyword evidence="1" id="KW-0472">Membrane</keyword>
<organism evidence="2 3">
    <name type="scientific">Erythrobacter rubeus</name>
    <dbReference type="NCBI Taxonomy" id="2760803"/>
    <lineage>
        <taxon>Bacteria</taxon>
        <taxon>Pseudomonadati</taxon>
        <taxon>Pseudomonadota</taxon>
        <taxon>Alphaproteobacteria</taxon>
        <taxon>Sphingomonadales</taxon>
        <taxon>Erythrobacteraceae</taxon>
        <taxon>Erythrobacter/Porphyrobacter group</taxon>
        <taxon>Erythrobacter</taxon>
    </lineage>
</organism>
<protein>
    <submittedName>
        <fullName evidence="2">Uncharacterized protein</fullName>
    </submittedName>
</protein>
<dbReference type="EMBL" id="JACXLC010000001">
    <property type="protein sequence ID" value="MBD2841512.1"/>
    <property type="molecule type" value="Genomic_DNA"/>
</dbReference>
<feature type="transmembrane region" description="Helical" evidence="1">
    <location>
        <begin position="155"/>
        <end position="181"/>
    </location>
</feature>